<dbReference type="Pfam" id="PF13501">
    <property type="entry name" value="SoxY"/>
    <property type="match status" value="1"/>
</dbReference>
<proteinExistence type="predicted"/>
<dbReference type="PIRSF" id="PIRSF010312">
    <property type="entry name" value="Sulphur_oxidation_SoxY"/>
    <property type="match status" value="1"/>
</dbReference>
<name>A0A0F9T7Z4_9ZZZZ</name>
<evidence type="ECO:0000313" key="2">
    <source>
        <dbReference type="EMBL" id="KKN45106.1"/>
    </source>
</evidence>
<comment type="caution">
    <text evidence="2">The sequence shown here is derived from an EMBL/GenBank/DDBJ whole genome shotgun (WGS) entry which is preliminary data.</text>
</comment>
<dbReference type="EMBL" id="LAZR01001411">
    <property type="protein sequence ID" value="KKN45106.1"/>
    <property type="molecule type" value="Genomic_DNA"/>
</dbReference>
<accession>A0A0F9T7Z4</accession>
<reference evidence="2" key="1">
    <citation type="journal article" date="2015" name="Nature">
        <title>Complex archaea that bridge the gap between prokaryotes and eukaryotes.</title>
        <authorList>
            <person name="Spang A."/>
            <person name="Saw J.H."/>
            <person name="Jorgensen S.L."/>
            <person name="Zaremba-Niedzwiedzka K."/>
            <person name="Martijn J."/>
            <person name="Lind A.E."/>
            <person name="van Eijk R."/>
            <person name="Schleper C."/>
            <person name="Guy L."/>
            <person name="Ettema T.J."/>
        </authorList>
    </citation>
    <scope>NUCLEOTIDE SEQUENCE</scope>
</reference>
<evidence type="ECO:0000259" key="1">
    <source>
        <dbReference type="Pfam" id="PF13501"/>
    </source>
</evidence>
<dbReference type="InterPro" id="IPR032711">
    <property type="entry name" value="SoxY"/>
</dbReference>
<gene>
    <name evidence="2" type="ORF">LCGC14_0686450</name>
</gene>
<dbReference type="InterPro" id="IPR006311">
    <property type="entry name" value="TAT_signal"/>
</dbReference>
<organism evidence="2">
    <name type="scientific">marine sediment metagenome</name>
    <dbReference type="NCBI Taxonomy" id="412755"/>
    <lineage>
        <taxon>unclassified sequences</taxon>
        <taxon>metagenomes</taxon>
        <taxon>ecological metagenomes</taxon>
    </lineage>
</organism>
<dbReference type="PROSITE" id="PS51318">
    <property type="entry name" value="TAT"/>
    <property type="match status" value="1"/>
</dbReference>
<dbReference type="InterPro" id="IPR038162">
    <property type="entry name" value="SoxY_sf"/>
</dbReference>
<protein>
    <recommendedName>
        <fullName evidence="1">Ig-like SoxY domain-containing protein</fullName>
    </recommendedName>
</protein>
<dbReference type="AlphaFoldDB" id="A0A0F9T7Z4"/>
<sequence>MTDKRFEQRRTVLKGVISASTLALVATSGLLLPQRVLAHWPTDAFNSKTVEDALLALLGQAEIADDEMVKFKVGSPPSYAVNGASVPIEVQSSLKDIQRIAILVEKNPNPLAMSLELSPSVKLPFKSMIKIAEDSLVIAVINAGGKLYKTSRMVEVDIGGCA</sequence>
<feature type="domain" description="Ig-like SoxY" evidence="1">
    <location>
        <begin position="56"/>
        <end position="161"/>
    </location>
</feature>
<dbReference type="Gene3D" id="2.60.40.2470">
    <property type="entry name" value="SoxY domain"/>
    <property type="match status" value="1"/>
</dbReference>
<dbReference type="InterPro" id="IPR016568">
    <property type="entry name" value="Sulphur_oxidation_SoxY"/>
</dbReference>